<sequence length="251" mass="28103">MVKRAVIRYGASEPNFSRQPLNYSGLMRELYVGSPWKAFEVMRFCWTEVGLRDNNGQGIFFGLPGLWKPVWLGYISTRSEAKSLPTKERIGESFDFDEILSSDCDKNSHFTSSFESEELIDASSESWVPQTPTGVSLDMEASMVACSKLPSPSCIISDSSREWNADLFPFDKETSINACKSIGRVLSLEGTDSEGEADKMISQAAKEMHKMKVRNTRSKLEMENHRLGPAEPSPTGPRKCRKGKGRYSIDC</sequence>
<gene>
    <name evidence="2" type="ORF">LTRI10_LOCUS4358</name>
</gene>
<dbReference type="Proteomes" id="UP001497516">
    <property type="component" value="Chromosome 1"/>
</dbReference>
<feature type="compositionally biased region" description="Basic and acidic residues" evidence="1">
    <location>
        <begin position="218"/>
        <end position="228"/>
    </location>
</feature>
<dbReference type="EMBL" id="OZ034813">
    <property type="protein sequence ID" value="CAL1356678.1"/>
    <property type="molecule type" value="Genomic_DNA"/>
</dbReference>
<dbReference type="AlphaFoldDB" id="A0AAV2CLK9"/>
<name>A0AAV2CLK9_9ROSI</name>
<keyword evidence="3" id="KW-1185">Reference proteome</keyword>
<evidence type="ECO:0000313" key="3">
    <source>
        <dbReference type="Proteomes" id="UP001497516"/>
    </source>
</evidence>
<feature type="region of interest" description="Disordered" evidence="1">
    <location>
        <begin position="216"/>
        <end position="251"/>
    </location>
</feature>
<protein>
    <submittedName>
        <fullName evidence="2">Uncharacterized protein</fullName>
    </submittedName>
</protein>
<organism evidence="2 3">
    <name type="scientific">Linum trigynum</name>
    <dbReference type="NCBI Taxonomy" id="586398"/>
    <lineage>
        <taxon>Eukaryota</taxon>
        <taxon>Viridiplantae</taxon>
        <taxon>Streptophyta</taxon>
        <taxon>Embryophyta</taxon>
        <taxon>Tracheophyta</taxon>
        <taxon>Spermatophyta</taxon>
        <taxon>Magnoliopsida</taxon>
        <taxon>eudicotyledons</taxon>
        <taxon>Gunneridae</taxon>
        <taxon>Pentapetalae</taxon>
        <taxon>rosids</taxon>
        <taxon>fabids</taxon>
        <taxon>Malpighiales</taxon>
        <taxon>Linaceae</taxon>
        <taxon>Linum</taxon>
    </lineage>
</organism>
<proteinExistence type="predicted"/>
<evidence type="ECO:0000313" key="2">
    <source>
        <dbReference type="EMBL" id="CAL1356678.1"/>
    </source>
</evidence>
<accession>A0AAV2CLK9</accession>
<evidence type="ECO:0000256" key="1">
    <source>
        <dbReference type="SAM" id="MobiDB-lite"/>
    </source>
</evidence>
<reference evidence="2 3" key="1">
    <citation type="submission" date="2024-04" db="EMBL/GenBank/DDBJ databases">
        <authorList>
            <person name="Fracassetti M."/>
        </authorList>
    </citation>
    <scope>NUCLEOTIDE SEQUENCE [LARGE SCALE GENOMIC DNA]</scope>
</reference>